<dbReference type="AlphaFoldDB" id="A0A8J2QT46"/>
<proteinExistence type="predicted"/>
<reference evidence="1" key="1">
    <citation type="submission" date="2021-09" db="EMBL/GenBank/DDBJ databases">
        <authorList>
            <person name="Martin H S."/>
        </authorList>
    </citation>
    <scope>NUCLEOTIDE SEQUENCE</scope>
</reference>
<name>A0A8J2QT46_9NEOP</name>
<gene>
    <name evidence="1" type="ORF">DCHRY22_LOCUS8783</name>
</gene>
<organism evidence="1 2">
    <name type="scientific">Danaus chrysippus</name>
    <name type="common">African queen</name>
    <dbReference type="NCBI Taxonomy" id="151541"/>
    <lineage>
        <taxon>Eukaryota</taxon>
        <taxon>Metazoa</taxon>
        <taxon>Ecdysozoa</taxon>
        <taxon>Arthropoda</taxon>
        <taxon>Hexapoda</taxon>
        <taxon>Insecta</taxon>
        <taxon>Pterygota</taxon>
        <taxon>Neoptera</taxon>
        <taxon>Endopterygota</taxon>
        <taxon>Lepidoptera</taxon>
        <taxon>Glossata</taxon>
        <taxon>Ditrysia</taxon>
        <taxon>Papilionoidea</taxon>
        <taxon>Nymphalidae</taxon>
        <taxon>Danainae</taxon>
        <taxon>Danaini</taxon>
        <taxon>Danaina</taxon>
        <taxon>Danaus</taxon>
        <taxon>Anosia</taxon>
    </lineage>
</organism>
<keyword evidence="2" id="KW-1185">Reference proteome</keyword>
<protein>
    <submittedName>
        <fullName evidence="1">(African queen) hypothetical protein</fullName>
    </submittedName>
</protein>
<comment type="caution">
    <text evidence="1">The sequence shown here is derived from an EMBL/GenBank/DDBJ whole genome shotgun (WGS) entry which is preliminary data.</text>
</comment>
<evidence type="ECO:0000313" key="2">
    <source>
        <dbReference type="Proteomes" id="UP000789524"/>
    </source>
</evidence>
<dbReference type="Proteomes" id="UP000789524">
    <property type="component" value="Unassembled WGS sequence"/>
</dbReference>
<accession>A0A8J2QT46</accession>
<dbReference type="OrthoDB" id="272985at2759"/>
<dbReference type="EMBL" id="CAKASE010000062">
    <property type="protein sequence ID" value="CAG9569237.1"/>
    <property type="molecule type" value="Genomic_DNA"/>
</dbReference>
<evidence type="ECO:0000313" key="1">
    <source>
        <dbReference type="EMBL" id="CAG9569237.1"/>
    </source>
</evidence>
<sequence>MSNKRAIKEVNRTIQEIKGNQNIMSKMVVLSAGELREIFPIIRRDTLADEISKHLYFRSQKRVHITTFGFSTVSMECYSTGHKFVLDDYDATYKLAIRILRGLCLKLTDEKESKAFRAPVLGRLYITAVHKFVLDDYDATYKLAIKILRGLCLKLTDEKESKAFR</sequence>